<organism evidence="3 4">
    <name type="scientific">Amphiplicatus metriothermophilus</name>
    <dbReference type="NCBI Taxonomy" id="1519374"/>
    <lineage>
        <taxon>Bacteria</taxon>
        <taxon>Pseudomonadati</taxon>
        <taxon>Pseudomonadota</taxon>
        <taxon>Alphaproteobacteria</taxon>
        <taxon>Parvularculales</taxon>
        <taxon>Parvularculaceae</taxon>
        <taxon>Amphiplicatus</taxon>
    </lineage>
</organism>
<dbReference type="AlphaFoldDB" id="A0A239PNR6"/>
<evidence type="ECO:0000313" key="4">
    <source>
        <dbReference type="Proteomes" id="UP000198346"/>
    </source>
</evidence>
<dbReference type="Pfam" id="PF07811">
    <property type="entry name" value="TadE"/>
    <property type="match status" value="1"/>
</dbReference>
<evidence type="ECO:0000259" key="2">
    <source>
        <dbReference type="Pfam" id="PF07811"/>
    </source>
</evidence>
<evidence type="ECO:0000256" key="1">
    <source>
        <dbReference type="SAM" id="Phobius"/>
    </source>
</evidence>
<keyword evidence="1" id="KW-0472">Membrane</keyword>
<dbReference type="RefSeq" id="WP_089411495.1">
    <property type="nucleotide sequence ID" value="NZ_FZQA01000002.1"/>
</dbReference>
<evidence type="ECO:0000313" key="3">
    <source>
        <dbReference type="EMBL" id="SNT71951.1"/>
    </source>
</evidence>
<accession>A0A239PNR6</accession>
<feature type="transmembrane region" description="Helical" evidence="1">
    <location>
        <begin position="24"/>
        <end position="43"/>
    </location>
</feature>
<name>A0A239PNR6_9PROT</name>
<dbReference type="OrthoDB" id="7990385at2"/>
<protein>
    <submittedName>
        <fullName evidence="3">TadE-like protein</fullName>
    </submittedName>
</protein>
<keyword evidence="4" id="KW-1185">Reference proteome</keyword>
<dbReference type="Proteomes" id="UP000198346">
    <property type="component" value="Unassembled WGS sequence"/>
</dbReference>
<dbReference type="EMBL" id="FZQA01000002">
    <property type="protein sequence ID" value="SNT71951.1"/>
    <property type="molecule type" value="Genomic_DNA"/>
</dbReference>
<sequence length="194" mass="21750">MRAFVWKAFTGGSRRRRGFARDRGGASAVEFAIVAPVFLMFMFSTFEVAWFYFVNATVDSASINAARLLRTGQVQKAELDKNEFFYDVVCPKLKLFGDCSSRLTVEVKTFSSFSELVADTTPVVCQDEEQTVIDAIPYEPGADESIVRLRLCFMYDTINPAIGMKLAQNEAGQRKVMASYILRVEPYTKQSPAS</sequence>
<dbReference type="InterPro" id="IPR012495">
    <property type="entry name" value="TadE-like_dom"/>
</dbReference>
<feature type="domain" description="TadE-like" evidence="2">
    <location>
        <begin position="25"/>
        <end position="67"/>
    </location>
</feature>
<keyword evidence="1" id="KW-0812">Transmembrane</keyword>
<keyword evidence="1" id="KW-1133">Transmembrane helix</keyword>
<gene>
    <name evidence="3" type="ORF">SAMN06297382_0973</name>
</gene>
<reference evidence="3 4" key="1">
    <citation type="submission" date="2017-07" db="EMBL/GenBank/DDBJ databases">
        <authorList>
            <person name="Sun Z.S."/>
            <person name="Albrecht U."/>
            <person name="Echele G."/>
            <person name="Lee C.C."/>
        </authorList>
    </citation>
    <scope>NUCLEOTIDE SEQUENCE [LARGE SCALE GENOMIC DNA]</scope>
    <source>
        <strain evidence="3 4">CGMCC 1.12710</strain>
    </source>
</reference>
<proteinExistence type="predicted"/>